<dbReference type="SUPFAM" id="SSF88723">
    <property type="entry name" value="PIN domain-like"/>
    <property type="match status" value="1"/>
</dbReference>
<dbReference type="InterPro" id="IPR051619">
    <property type="entry name" value="TypeII_TA_RNase_PINc/VapC"/>
</dbReference>
<dbReference type="InterPro" id="IPR002716">
    <property type="entry name" value="PIN_dom"/>
</dbReference>
<dbReference type="Gene3D" id="3.40.50.1010">
    <property type="entry name" value="5'-nuclease"/>
    <property type="match status" value="1"/>
</dbReference>
<evidence type="ECO:0000313" key="4">
    <source>
        <dbReference type="Proteomes" id="UP000781958"/>
    </source>
</evidence>
<evidence type="ECO:0000259" key="2">
    <source>
        <dbReference type="Pfam" id="PF01850"/>
    </source>
</evidence>
<dbReference type="PANTHER" id="PTHR35901">
    <property type="entry name" value="RIBONUCLEASE VAPC3"/>
    <property type="match status" value="1"/>
</dbReference>
<evidence type="ECO:0000313" key="3">
    <source>
        <dbReference type="EMBL" id="MBP2296630.1"/>
    </source>
</evidence>
<organism evidence="3 4">
    <name type="scientific">Azospirillum rugosum</name>
    <dbReference type="NCBI Taxonomy" id="416170"/>
    <lineage>
        <taxon>Bacteria</taxon>
        <taxon>Pseudomonadati</taxon>
        <taxon>Pseudomonadota</taxon>
        <taxon>Alphaproteobacteria</taxon>
        <taxon>Rhodospirillales</taxon>
        <taxon>Azospirillaceae</taxon>
        <taxon>Azospirillum</taxon>
    </lineage>
</organism>
<dbReference type="Pfam" id="PF01850">
    <property type="entry name" value="PIN"/>
    <property type="match status" value="1"/>
</dbReference>
<reference evidence="3 4" key="1">
    <citation type="submission" date="2021-03" db="EMBL/GenBank/DDBJ databases">
        <title>Genomic Encyclopedia of Type Strains, Phase III (KMG-III): the genomes of soil and plant-associated and newly described type strains.</title>
        <authorList>
            <person name="Whitman W."/>
        </authorList>
    </citation>
    <scope>NUCLEOTIDE SEQUENCE [LARGE SCALE GENOMIC DNA]</scope>
    <source>
        <strain evidence="3 4">IMMIB AFH-6</strain>
    </source>
</reference>
<evidence type="ECO:0000256" key="1">
    <source>
        <dbReference type="ARBA" id="ARBA00022842"/>
    </source>
</evidence>
<accession>A0ABS4SVP5</accession>
<comment type="caution">
    <text evidence="3">The sequence shown here is derived from an EMBL/GenBank/DDBJ whole genome shotgun (WGS) entry which is preliminary data.</text>
</comment>
<feature type="domain" description="PIN" evidence="2">
    <location>
        <begin position="8"/>
        <end position="127"/>
    </location>
</feature>
<dbReference type="InterPro" id="IPR029060">
    <property type="entry name" value="PIN-like_dom_sf"/>
</dbReference>
<dbReference type="Proteomes" id="UP000781958">
    <property type="component" value="Unassembled WGS sequence"/>
</dbReference>
<sequence length="144" mass="15720">MNRLPSSIVADASVVAKWILEESDSERAKIVGIGRTLLAPEFLLVECANIFWKHERLGGLGAGRSVDALAIVQKAPFLWTSDADLVDDACRLSSDLKHPVYDCLYLALALRRRVPVVTADRRFAALAQKHGGMAEHLIALDSLA</sequence>
<dbReference type="CDD" id="cd09873">
    <property type="entry name" value="PIN_Pae0151-like"/>
    <property type="match status" value="1"/>
</dbReference>
<dbReference type="RefSeq" id="WP_209772002.1">
    <property type="nucleotide sequence ID" value="NZ_JAGINP010000033.1"/>
</dbReference>
<keyword evidence="4" id="KW-1185">Reference proteome</keyword>
<dbReference type="PANTHER" id="PTHR35901:SF1">
    <property type="entry name" value="EXONUCLEASE VAPC9"/>
    <property type="match status" value="1"/>
</dbReference>
<proteinExistence type="predicted"/>
<gene>
    <name evidence="3" type="ORF">J2851_006448</name>
</gene>
<keyword evidence="1" id="KW-0460">Magnesium</keyword>
<protein>
    <submittedName>
        <fullName evidence="3">Nucleic acid-binding protein</fullName>
    </submittedName>
</protein>
<dbReference type="EMBL" id="JAGINP010000033">
    <property type="protein sequence ID" value="MBP2296630.1"/>
    <property type="molecule type" value="Genomic_DNA"/>
</dbReference>
<dbReference type="InterPro" id="IPR044153">
    <property type="entry name" value="PIN_Pae0151-like"/>
</dbReference>
<name>A0ABS4SVP5_9PROT</name>